<dbReference type="Gramene" id="TraesCS3A03G1226300.1">
    <property type="protein sequence ID" value="TraesCS3A03G1226300.1.CDS1"/>
    <property type="gene ID" value="TraesCS3A03G1226300"/>
</dbReference>
<reference evidence="3" key="1">
    <citation type="submission" date="2018-08" db="EMBL/GenBank/DDBJ databases">
        <authorList>
            <person name="Rossello M."/>
        </authorList>
    </citation>
    <scope>NUCLEOTIDE SEQUENCE [LARGE SCALE GENOMIC DNA]</scope>
    <source>
        <strain evidence="3">cv. Chinese Spring</strain>
    </source>
</reference>
<dbReference type="Gramene" id="TraesROB_scaffold_025854_01G000400.1">
    <property type="protein sequence ID" value="TraesROB_scaffold_025854_01G000400.1"/>
    <property type="gene ID" value="TraesROB_scaffold_025854_01G000400"/>
</dbReference>
<accession>A0A3B6ESS0</accession>
<name>A0A3B6ESS0_WHEAT</name>
<dbReference type="Gramene" id="TraesCAD_scaffold_069127_01G000100.1">
    <property type="protein sequence ID" value="TraesCAD_scaffold_069127_01G000100.1"/>
    <property type="gene ID" value="TraesCAD_scaffold_069127_01G000100"/>
</dbReference>
<dbReference type="Gramene" id="TraesWEE_scaffold_031625_01G000100.1">
    <property type="protein sequence ID" value="TraesWEE_scaffold_031625_01G000100.1"/>
    <property type="gene ID" value="TraesWEE_scaffold_031625_01G000100"/>
</dbReference>
<dbReference type="Gramene" id="TraesCLE_scaffold_112275_01G000100.1">
    <property type="protein sequence ID" value="TraesCLE_scaffold_112275_01G000100.1"/>
    <property type="gene ID" value="TraesCLE_scaffold_112275_01G000100"/>
</dbReference>
<keyword evidence="2" id="KW-0732">Signal</keyword>
<evidence type="ECO:0000256" key="2">
    <source>
        <dbReference type="SAM" id="SignalP"/>
    </source>
</evidence>
<dbReference type="SMR" id="A0A3B6ESS0"/>
<feature type="region of interest" description="Disordered" evidence="1">
    <location>
        <begin position="101"/>
        <end position="120"/>
    </location>
</feature>
<feature type="signal peptide" evidence="2">
    <location>
        <begin position="1"/>
        <end position="25"/>
    </location>
</feature>
<dbReference type="Proteomes" id="UP000019116">
    <property type="component" value="Chromosome 3A"/>
</dbReference>
<proteinExistence type="predicted"/>
<sequence>MDRCTVYLAAMAAFHLLFVLVLALAASNSASTVAAADDDDVRLRQEAMVQALGVVTRFDLANTDPEAVRQVKRALAVLDCEVQAHPQRWKTIFNAVDKAMDSGADDRSSEEASSSAKELLEQEFGPCPRCLKRDLGVEDL</sequence>
<protein>
    <recommendedName>
        <fullName evidence="5">Importin N-terminal domain-containing protein</fullName>
    </recommendedName>
</protein>
<feature type="compositionally biased region" description="Basic and acidic residues" evidence="1">
    <location>
        <begin position="101"/>
        <end position="110"/>
    </location>
</feature>
<evidence type="ECO:0000313" key="4">
    <source>
        <dbReference type="Proteomes" id="UP000019116"/>
    </source>
</evidence>
<organism evidence="3">
    <name type="scientific">Triticum aestivum</name>
    <name type="common">Wheat</name>
    <dbReference type="NCBI Taxonomy" id="4565"/>
    <lineage>
        <taxon>Eukaryota</taxon>
        <taxon>Viridiplantae</taxon>
        <taxon>Streptophyta</taxon>
        <taxon>Embryophyta</taxon>
        <taxon>Tracheophyta</taxon>
        <taxon>Spermatophyta</taxon>
        <taxon>Magnoliopsida</taxon>
        <taxon>Liliopsida</taxon>
        <taxon>Poales</taxon>
        <taxon>Poaceae</taxon>
        <taxon>BOP clade</taxon>
        <taxon>Pooideae</taxon>
        <taxon>Triticodae</taxon>
        <taxon>Triticeae</taxon>
        <taxon>Triticinae</taxon>
        <taxon>Triticum</taxon>
    </lineage>
</organism>
<keyword evidence="4" id="KW-1185">Reference proteome</keyword>
<reference evidence="3" key="2">
    <citation type="submission" date="2018-10" db="UniProtKB">
        <authorList>
            <consortium name="EnsemblPlants"/>
        </authorList>
    </citation>
    <scope>IDENTIFICATION</scope>
</reference>
<dbReference type="Gramene" id="TraesPARA_EIv1.0_0889680.1">
    <property type="protein sequence ID" value="TraesPARA_EIv1.0_0889680.1.CDS1"/>
    <property type="gene ID" value="TraesPARA_EIv1.0_0889680"/>
</dbReference>
<evidence type="ECO:0000313" key="3">
    <source>
        <dbReference type="EnsemblPlants" id="TraesCS3A02G519300.1.cds1"/>
    </source>
</evidence>
<evidence type="ECO:0000256" key="1">
    <source>
        <dbReference type="SAM" id="MobiDB-lite"/>
    </source>
</evidence>
<feature type="chain" id="PRO_5043173768" description="Importin N-terminal domain-containing protein" evidence="2">
    <location>
        <begin position="26"/>
        <end position="140"/>
    </location>
</feature>
<dbReference type="AlphaFoldDB" id="A0A3B6ESS0"/>
<dbReference type="Gramene" id="TraesCS3A02G519300.1">
    <property type="protein sequence ID" value="TraesCS3A02G519300.1.cds1"/>
    <property type="gene ID" value="TraesCS3A02G519300"/>
</dbReference>
<dbReference type="EnsemblPlants" id="TraesCS3A02G519300.1">
    <property type="protein sequence ID" value="TraesCS3A02G519300.1.cds1"/>
    <property type="gene ID" value="TraesCS3A02G519300"/>
</dbReference>
<evidence type="ECO:0008006" key="5">
    <source>
        <dbReference type="Google" id="ProtNLM"/>
    </source>
</evidence>
<dbReference type="OrthoDB" id="10354474at2759"/>